<dbReference type="InterPro" id="IPR008271">
    <property type="entry name" value="Ser/Thr_kinase_AS"/>
</dbReference>
<dbReference type="PANTHER" id="PTHR24347">
    <property type="entry name" value="SERINE/THREONINE-PROTEIN KINASE"/>
    <property type="match status" value="1"/>
</dbReference>
<name>A0A2R5GF20_9STRA</name>
<dbReference type="AlphaFoldDB" id="A0A2R5GF20"/>
<sequence length="371" mass="40670">MGVRRQTLRLGQDGFGFAAATFAVTAGAWSLSWPRRENYGDEDSNKRHSFASCQAAPLVSEKNLVRYQTFPKVLGVGTYGKVVLGRDLVTGSQVAVKCVRSRHVSEGEVAAMREISARGGHENILKLIDVVQEPKRTLIVTELVAGEEMYERLARDGPFAEEEAAALAKAMAEGVAFLHEQVGMAHCDLKPENVIVQTPKKDGAASLGADHARVDETGTRLKIVDFGSANILATRAAEKRPDDRRLAWAGTNVYRPPESFGETVEDLATPLGKEADMFALGCILFICLYGAHPFNPYEDLDESEICGRIKYGEWRFLDERSEMVSPLAKDLVRRLLDIDPRTRATASDVLQHPWLKAVATPAAKSPAATMM</sequence>
<evidence type="ECO:0000313" key="7">
    <source>
        <dbReference type="Proteomes" id="UP000241890"/>
    </source>
</evidence>
<dbReference type="InterPro" id="IPR017441">
    <property type="entry name" value="Protein_kinase_ATP_BS"/>
</dbReference>
<dbReference type="InterPro" id="IPR011009">
    <property type="entry name" value="Kinase-like_dom_sf"/>
</dbReference>
<gene>
    <name evidence="6" type="ORF">FCC1311_030732</name>
</gene>
<keyword evidence="2 3" id="KW-0067">ATP-binding</keyword>
<dbReference type="Proteomes" id="UP000241890">
    <property type="component" value="Unassembled WGS sequence"/>
</dbReference>
<keyword evidence="4" id="KW-0723">Serine/threonine-protein kinase</keyword>
<evidence type="ECO:0000256" key="3">
    <source>
        <dbReference type="PROSITE-ProRule" id="PRU10141"/>
    </source>
</evidence>
<organism evidence="6 7">
    <name type="scientific">Hondaea fermentalgiana</name>
    <dbReference type="NCBI Taxonomy" id="2315210"/>
    <lineage>
        <taxon>Eukaryota</taxon>
        <taxon>Sar</taxon>
        <taxon>Stramenopiles</taxon>
        <taxon>Bigyra</taxon>
        <taxon>Labyrinthulomycetes</taxon>
        <taxon>Thraustochytrida</taxon>
        <taxon>Thraustochytriidae</taxon>
        <taxon>Hondaea</taxon>
    </lineage>
</organism>
<evidence type="ECO:0000256" key="4">
    <source>
        <dbReference type="RuleBase" id="RU000304"/>
    </source>
</evidence>
<dbReference type="PROSITE" id="PS00108">
    <property type="entry name" value="PROTEIN_KINASE_ST"/>
    <property type="match status" value="1"/>
</dbReference>
<accession>A0A2R5GF20</accession>
<dbReference type="PROSITE" id="PS50011">
    <property type="entry name" value="PROTEIN_KINASE_DOM"/>
    <property type="match status" value="1"/>
</dbReference>
<dbReference type="InParanoid" id="A0A2R5GF20"/>
<feature type="binding site" evidence="3">
    <location>
        <position position="97"/>
    </location>
    <ligand>
        <name>ATP</name>
        <dbReference type="ChEBI" id="CHEBI:30616"/>
    </ligand>
</feature>
<keyword evidence="1 3" id="KW-0547">Nucleotide-binding</keyword>
<dbReference type="Pfam" id="PF00069">
    <property type="entry name" value="Pkinase"/>
    <property type="match status" value="1"/>
</dbReference>
<dbReference type="EMBL" id="BEYU01000025">
    <property type="protein sequence ID" value="GBG26851.1"/>
    <property type="molecule type" value="Genomic_DNA"/>
</dbReference>
<dbReference type="PROSITE" id="PS00107">
    <property type="entry name" value="PROTEIN_KINASE_ATP"/>
    <property type="match status" value="1"/>
</dbReference>
<dbReference type="Gene3D" id="1.10.510.10">
    <property type="entry name" value="Transferase(Phosphotransferase) domain 1"/>
    <property type="match status" value="1"/>
</dbReference>
<dbReference type="GO" id="GO:0004674">
    <property type="term" value="F:protein serine/threonine kinase activity"/>
    <property type="evidence" value="ECO:0007669"/>
    <property type="project" value="UniProtKB-KW"/>
</dbReference>
<protein>
    <submittedName>
        <fullName evidence="6">Protein kinase, putative</fullName>
    </submittedName>
</protein>
<comment type="caution">
    <text evidence="6">The sequence shown here is derived from an EMBL/GenBank/DDBJ whole genome shotgun (WGS) entry which is preliminary data.</text>
</comment>
<proteinExistence type="inferred from homology"/>
<dbReference type="SMART" id="SM00220">
    <property type="entry name" value="S_TKc"/>
    <property type="match status" value="1"/>
</dbReference>
<dbReference type="InterPro" id="IPR000719">
    <property type="entry name" value="Prot_kinase_dom"/>
</dbReference>
<keyword evidence="6" id="KW-0808">Transferase</keyword>
<evidence type="ECO:0000256" key="1">
    <source>
        <dbReference type="ARBA" id="ARBA00022741"/>
    </source>
</evidence>
<evidence type="ECO:0000313" key="6">
    <source>
        <dbReference type="EMBL" id="GBG26851.1"/>
    </source>
</evidence>
<evidence type="ECO:0000259" key="5">
    <source>
        <dbReference type="PROSITE" id="PS50011"/>
    </source>
</evidence>
<comment type="similarity">
    <text evidence="4">Belongs to the protein kinase superfamily.</text>
</comment>
<reference evidence="6 7" key="1">
    <citation type="submission" date="2017-12" db="EMBL/GenBank/DDBJ databases">
        <title>Sequencing, de novo assembly and annotation of complete genome of a new Thraustochytrid species, strain FCC1311.</title>
        <authorList>
            <person name="Sedici K."/>
            <person name="Godart F."/>
            <person name="Aiese Cigliano R."/>
            <person name="Sanseverino W."/>
            <person name="Barakat M."/>
            <person name="Ortet P."/>
            <person name="Marechal E."/>
            <person name="Cagnac O."/>
            <person name="Amato A."/>
        </authorList>
    </citation>
    <scope>NUCLEOTIDE SEQUENCE [LARGE SCALE GENOMIC DNA]</scope>
</reference>
<keyword evidence="7" id="KW-1185">Reference proteome</keyword>
<keyword evidence="6" id="KW-0418">Kinase</keyword>
<dbReference type="SUPFAM" id="SSF56112">
    <property type="entry name" value="Protein kinase-like (PK-like)"/>
    <property type="match status" value="1"/>
</dbReference>
<feature type="domain" description="Protein kinase" evidence="5">
    <location>
        <begin position="68"/>
        <end position="355"/>
    </location>
</feature>
<dbReference type="GO" id="GO:0005524">
    <property type="term" value="F:ATP binding"/>
    <property type="evidence" value="ECO:0007669"/>
    <property type="project" value="UniProtKB-UniRule"/>
</dbReference>
<evidence type="ECO:0000256" key="2">
    <source>
        <dbReference type="ARBA" id="ARBA00022840"/>
    </source>
</evidence>
<dbReference type="OrthoDB" id="40902at2759"/>